<proteinExistence type="predicted"/>
<keyword evidence="4" id="KW-1185">Reference proteome</keyword>
<keyword evidence="2" id="KW-1133">Transmembrane helix</keyword>
<feature type="transmembrane region" description="Helical" evidence="2">
    <location>
        <begin position="50"/>
        <end position="69"/>
    </location>
</feature>
<dbReference type="AlphaFoldDB" id="A0A430A5A8"/>
<feature type="transmembrane region" description="Helical" evidence="2">
    <location>
        <begin position="5"/>
        <end position="25"/>
    </location>
</feature>
<dbReference type="Proteomes" id="UP000287101">
    <property type="component" value="Unassembled WGS sequence"/>
</dbReference>
<protein>
    <submittedName>
        <fullName evidence="3">Uncharacterized protein</fullName>
    </submittedName>
</protein>
<keyword evidence="2" id="KW-0812">Transmembrane</keyword>
<organism evidence="3 4">
    <name type="scientific">Vagococcus fessus</name>
    <dbReference type="NCBI Taxonomy" id="120370"/>
    <lineage>
        <taxon>Bacteria</taxon>
        <taxon>Bacillati</taxon>
        <taxon>Bacillota</taxon>
        <taxon>Bacilli</taxon>
        <taxon>Lactobacillales</taxon>
        <taxon>Enterococcaceae</taxon>
        <taxon>Vagococcus</taxon>
    </lineage>
</organism>
<name>A0A430A5A8_9ENTE</name>
<evidence type="ECO:0000256" key="2">
    <source>
        <dbReference type="SAM" id="Phobius"/>
    </source>
</evidence>
<keyword evidence="1" id="KW-0175">Coiled coil</keyword>
<accession>A0A430A5A8</accession>
<evidence type="ECO:0000313" key="3">
    <source>
        <dbReference type="EMBL" id="RSU01954.1"/>
    </source>
</evidence>
<gene>
    <name evidence="3" type="ORF">CBF31_09305</name>
</gene>
<dbReference type="EMBL" id="NGJY01000004">
    <property type="protein sequence ID" value="RSU01954.1"/>
    <property type="molecule type" value="Genomic_DNA"/>
</dbReference>
<sequence>MFKKFIFVIMTICMITILLIIFILSKLEVTDACMYNQIISMFLLNKDNKFRWEIIGGIGFLVTLIFNLYEYKSKQYIEVVISKQYDFYKEYKEDVQDVKIAIRRFNNSLEKYEEKLFLCIAEENPTKIKMSCEYADVQRLNRDLVSCLYKLLDRNSISNEEEDLKLNIELKDYLKKLKSLEDIVRKYIPSYHLKESEYYDLEKSEYYNELELVRNSERVFYYELNNNLKEKWKAVLKVK</sequence>
<dbReference type="RefSeq" id="WP_126832350.1">
    <property type="nucleotide sequence ID" value="NZ_CBCRYB010000005.1"/>
</dbReference>
<keyword evidence="2" id="KW-0472">Membrane</keyword>
<comment type="caution">
    <text evidence="3">The sequence shown here is derived from an EMBL/GenBank/DDBJ whole genome shotgun (WGS) entry which is preliminary data.</text>
</comment>
<reference evidence="3 4" key="1">
    <citation type="submission" date="2017-05" db="EMBL/GenBank/DDBJ databases">
        <title>Vagococcus spp. assemblies.</title>
        <authorList>
            <person name="Gulvik C.A."/>
        </authorList>
    </citation>
    <scope>NUCLEOTIDE SEQUENCE [LARGE SCALE GENOMIC DNA]</scope>
    <source>
        <strain evidence="3 4">CCUG 41755</strain>
    </source>
</reference>
<evidence type="ECO:0000256" key="1">
    <source>
        <dbReference type="SAM" id="Coils"/>
    </source>
</evidence>
<feature type="coiled-coil region" evidence="1">
    <location>
        <begin position="88"/>
        <end position="115"/>
    </location>
</feature>
<evidence type="ECO:0000313" key="4">
    <source>
        <dbReference type="Proteomes" id="UP000287101"/>
    </source>
</evidence>